<comment type="caution">
    <text evidence="2">The sequence shown here is derived from an EMBL/GenBank/DDBJ whole genome shotgun (WGS) entry which is preliminary data.</text>
</comment>
<dbReference type="EMBL" id="JAACXV010000065">
    <property type="protein sequence ID" value="KAF7284936.1"/>
    <property type="molecule type" value="Genomic_DNA"/>
</dbReference>
<reference evidence="2" key="1">
    <citation type="submission" date="2020-08" db="EMBL/GenBank/DDBJ databases">
        <title>Genome sequencing and assembly of the red palm weevil Rhynchophorus ferrugineus.</title>
        <authorList>
            <person name="Dias G.B."/>
            <person name="Bergman C.M."/>
            <person name="Manee M."/>
        </authorList>
    </citation>
    <scope>NUCLEOTIDE SEQUENCE</scope>
    <source>
        <strain evidence="2">AA-2017</strain>
        <tissue evidence="2">Whole larva</tissue>
    </source>
</reference>
<dbReference type="Proteomes" id="UP000625711">
    <property type="component" value="Unassembled WGS sequence"/>
</dbReference>
<name>A0A834MIM0_RHYFE</name>
<feature type="compositionally biased region" description="Basic and acidic residues" evidence="1">
    <location>
        <begin position="50"/>
        <end position="60"/>
    </location>
</feature>
<protein>
    <recommendedName>
        <fullName evidence="4">Mos1 transposase HTH domain-containing protein</fullName>
    </recommendedName>
</protein>
<evidence type="ECO:0000256" key="1">
    <source>
        <dbReference type="SAM" id="MobiDB-lite"/>
    </source>
</evidence>
<organism evidence="2 3">
    <name type="scientific">Rhynchophorus ferrugineus</name>
    <name type="common">Red palm weevil</name>
    <name type="synonym">Curculio ferrugineus</name>
    <dbReference type="NCBI Taxonomy" id="354439"/>
    <lineage>
        <taxon>Eukaryota</taxon>
        <taxon>Metazoa</taxon>
        <taxon>Ecdysozoa</taxon>
        <taxon>Arthropoda</taxon>
        <taxon>Hexapoda</taxon>
        <taxon>Insecta</taxon>
        <taxon>Pterygota</taxon>
        <taxon>Neoptera</taxon>
        <taxon>Endopterygota</taxon>
        <taxon>Coleoptera</taxon>
        <taxon>Polyphaga</taxon>
        <taxon>Cucujiformia</taxon>
        <taxon>Curculionidae</taxon>
        <taxon>Dryophthorinae</taxon>
        <taxon>Rhynchophorus</taxon>
    </lineage>
</organism>
<evidence type="ECO:0000313" key="3">
    <source>
        <dbReference type="Proteomes" id="UP000625711"/>
    </source>
</evidence>
<evidence type="ECO:0000313" key="2">
    <source>
        <dbReference type="EMBL" id="KAF7284936.1"/>
    </source>
</evidence>
<accession>A0A834MIM0</accession>
<feature type="region of interest" description="Disordered" evidence="1">
    <location>
        <begin position="50"/>
        <end position="71"/>
    </location>
</feature>
<keyword evidence="3" id="KW-1185">Reference proteome</keyword>
<proteinExistence type="predicted"/>
<evidence type="ECO:0008006" key="4">
    <source>
        <dbReference type="Google" id="ProtNLM"/>
    </source>
</evidence>
<sequence length="71" mass="8456">MDQKQFRVLMMMVKNTFQAKQWLQKLYYTDSASSETIIKRWFADFKRGCRDTDDAERSGRSNEVVTPENVK</sequence>
<dbReference type="AlphaFoldDB" id="A0A834MIM0"/>
<gene>
    <name evidence="2" type="ORF">GWI33_017415</name>
</gene>